<evidence type="ECO:0000313" key="1">
    <source>
        <dbReference type="EnsemblMetazoa" id="XP_030839216"/>
    </source>
</evidence>
<sequence length="116" mass="13450">MKSPVIVLLSPFSFLIPLHNLDHLKHLHIHLLLLLILSRLASRPMKSPVIVGVPPLSFFFSIHPVNLDLLELDLLELLSPQHLLYGLNLQHLLCLSLKHLFYGLISIHRRQRLKRR</sequence>
<reference evidence="2" key="1">
    <citation type="submission" date="2015-02" db="EMBL/GenBank/DDBJ databases">
        <title>Genome sequencing for Strongylocentrotus purpuratus.</title>
        <authorList>
            <person name="Murali S."/>
            <person name="Liu Y."/>
            <person name="Vee V."/>
            <person name="English A."/>
            <person name="Wang M."/>
            <person name="Skinner E."/>
            <person name="Han Y."/>
            <person name="Muzny D.M."/>
            <person name="Worley K.C."/>
            <person name="Gibbs R.A."/>
        </authorList>
    </citation>
    <scope>NUCLEOTIDE SEQUENCE</scope>
</reference>
<dbReference type="EnsemblMetazoa" id="XM_030983356">
    <property type="protein sequence ID" value="XP_030839216"/>
    <property type="gene ID" value="LOC115923113"/>
</dbReference>
<accession>A0A7M7NNS3</accession>
<protein>
    <submittedName>
        <fullName evidence="1">Uncharacterized protein</fullName>
    </submittedName>
</protein>
<dbReference type="RefSeq" id="XP_030839216.1">
    <property type="nucleotide sequence ID" value="XM_030983356.1"/>
</dbReference>
<proteinExistence type="predicted"/>
<evidence type="ECO:0000313" key="2">
    <source>
        <dbReference type="Proteomes" id="UP000007110"/>
    </source>
</evidence>
<dbReference type="AlphaFoldDB" id="A0A7M7NNS3"/>
<dbReference type="Proteomes" id="UP000007110">
    <property type="component" value="Unassembled WGS sequence"/>
</dbReference>
<name>A0A7M7NNS3_STRPU</name>
<dbReference type="KEGG" id="spu:115923113"/>
<dbReference type="InParanoid" id="A0A7M7NNS3"/>
<dbReference type="GeneID" id="115923113"/>
<keyword evidence="2" id="KW-1185">Reference proteome</keyword>
<organism evidence="1 2">
    <name type="scientific">Strongylocentrotus purpuratus</name>
    <name type="common">Purple sea urchin</name>
    <dbReference type="NCBI Taxonomy" id="7668"/>
    <lineage>
        <taxon>Eukaryota</taxon>
        <taxon>Metazoa</taxon>
        <taxon>Echinodermata</taxon>
        <taxon>Eleutherozoa</taxon>
        <taxon>Echinozoa</taxon>
        <taxon>Echinoidea</taxon>
        <taxon>Euechinoidea</taxon>
        <taxon>Echinacea</taxon>
        <taxon>Camarodonta</taxon>
        <taxon>Echinidea</taxon>
        <taxon>Strongylocentrotidae</taxon>
        <taxon>Strongylocentrotus</taxon>
    </lineage>
</organism>
<reference evidence="1" key="2">
    <citation type="submission" date="2021-01" db="UniProtKB">
        <authorList>
            <consortium name="EnsemblMetazoa"/>
        </authorList>
    </citation>
    <scope>IDENTIFICATION</scope>
</reference>